<reference evidence="8 9" key="1">
    <citation type="submission" date="2018-08" db="EMBL/GenBank/DDBJ databases">
        <title>Genome sequence of Marinobacter flavimaris KCTC 12185.</title>
        <authorList>
            <person name="Chun J."/>
            <person name="Kim B.-Y."/>
            <person name="Choi S.-B."/>
            <person name="Kwak M.-J."/>
        </authorList>
    </citation>
    <scope>NUCLEOTIDE SEQUENCE [LARGE SCALE GENOMIC DNA]</scope>
    <source>
        <strain evidence="8 9">KCTC 12185</strain>
    </source>
</reference>
<evidence type="ECO:0000256" key="5">
    <source>
        <dbReference type="PROSITE-ProRule" id="PRU01240"/>
    </source>
</evidence>
<evidence type="ECO:0000256" key="6">
    <source>
        <dbReference type="SAM" id="MobiDB-lite"/>
    </source>
</evidence>
<dbReference type="EMBL" id="QRDH01000001">
    <property type="protein sequence ID" value="RDU42263.1"/>
    <property type="molecule type" value="Genomic_DNA"/>
</dbReference>
<dbReference type="PIRSF" id="PIRSF037893">
    <property type="entry name" value="Subtilisin_rel_Maqu_2796"/>
    <property type="match status" value="1"/>
</dbReference>
<dbReference type="Gene3D" id="3.40.50.200">
    <property type="entry name" value="Peptidase S8/S53 domain"/>
    <property type="match status" value="1"/>
</dbReference>
<dbReference type="PROSITE" id="PS00137">
    <property type="entry name" value="SUBTILASE_HIS"/>
    <property type="match status" value="1"/>
</dbReference>
<dbReference type="InterPro" id="IPR023828">
    <property type="entry name" value="Peptidase_S8_Ser-AS"/>
</dbReference>
<keyword evidence="9" id="KW-1185">Reference proteome</keyword>
<feature type="region of interest" description="Disordered" evidence="6">
    <location>
        <begin position="373"/>
        <end position="395"/>
    </location>
</feature>
<feature type="region of interest" description="Disordered" evidence="6">
    <location>
        <begin position="29"/>
        <end position="55"/>
    </location>
</feature>
<keyword evidence="3 5" id="KW-0378">Hydrolase</keyword>
<dbReference type="GO" id="GO:0006508">
    <property type="term" value="P:proteolysis"/>
    <property type="evidence" value="ECO:0007669"/>
    <property type="project" value="UniProtKB-KW"/>
</dbReference>
<comment type="similarity">
    <text evidence="1 5">Belongs to the peptidase S8 family.</text>
</comment>
<accession>A0A3D8H6A2</accession>
<dbReference type="PRINTS" id="PR00723">
    <property type="entry name" value="SUBTILISIN"/>
</dbReference>
<proteinExistence type="inferred from homology"/>
<keyword evidence="2 5" id="KW-0645">Protease</keyword>
<dbReference type="PANTHER" id="PTHR43806">
    <property type="entry name" value="PEPTIDASE S8"/>
    <property type="match status" value="1"/>
</dbReference>
<dbReference type="PANTHER" id="PTHR43806:SF11">
    <property type="entry name" value="CEREVISIN-RELATED"/>
    <property type="match status" value="1"/>
</dbReference>
<evidence type="ECO:0000313" key="8">
    <source>
        <dbReference type="EMBL" id="RDU42263.1"/>
    </source>
</evidence>
<feature type="active site" description="Charge relay system" evidence="5">
    <location>
        <position position="570"/>
    </location>
</feature>
<evidence type="ECO:0000313" key="9">
    <source>
        <dbReference type="Proteomes" id="UP000256431"/>
    </source>
</evidence>
<name>A0A3D8H6A2_9GAMM</name>
<comment type="caution">
    <text evidence="8">The sequence shown here is derived from an EMBL/GenBank/DDBJ whole genome shotgun (WGS) entry which is preliminary data.</text>
</comment>
<keyword evidence="4 5" id="KW-0720">Serine protease</keyword>
<dbReference type="InterPro" id="IPR000209">
    <property type="entry name" value="Peptidase_S8/S53_dom"/>
</dbReference>
<dbReference type="InterPro" id="IPR015500">
    <property type="entry name" value="Peptidase_S8_subtilisin-rel"/>
</dbReference>
<dbReference type="InterPro" id="IPR022398">
    <property type="entry name" value="Peptidase_S8_His-AS"/>
</dbReference>
<dbReference type="PROSITE" id="PS00138">
    <property type="entry name" value="SUBTILASE_SER"/>
    <property type="match status" value="1"/>
</dbReference>
<dbReference type="Pfam" id="PF00082">
    <property type="entry name" value="Peptidase_S8"/>
    <property type="match status" value="1"/>
</dbReference>
<dbReference type="SUPFAM" id="SSF52743">
    <property type="entry name" value="Subtilisin-like"/>
    <property type="match status" value="1"/>
</dbReference>
<dbReference type="InterPro" id="IPR017309">
    <property type="entry name" value="Pept_S8A_subtilisin_proteobac"/>
</dbReference>
<feature type="domain" description="Peptidase S8/S53" evidence="7">
    <location>
        <begin position="319"/>
        <end position="618"/>
    </location>
</feature>
<evidence type="ECO:0000259" key="7">
    <source>
        <dbReference type="Pfam" id="PF00082"/>
    </source>
</evidence>
<dbReference type="AlphaFoldDB" id="A0A3D8H6A2"/>
<gene>
    <name evidence="8" type="ORF">DXI23_00845</name>
</gene>
<evidence type="ECO:0000256" key="2">
    <source>
        <dbReference type="ARBA" id="ARBA00022670"/>
    </source>
</evidence>
<dbReference type="GO" id="GO:0004252">
    <property type="term" value="F:serine-type endopeptidase activity"/>
    <property type="evidence" value="ECO:0007669"/>
    <property type="project" value="UniProtKB-UniRule"/>
</dbReference>
<dbReference type="InterPro" id="IPR050131">
    <property type="entry name" value="Peptidase_S8_subtilisin-like"/>
</dbReference>
<evidence type="ECO:0000256" key="1">
    <source>
        <dbReference type="ARBA" id="ARBA00011073"/>
    </source>
</evidence>
<protein>
    <recommendedName>
        <fullName evidence="7">Peptidase S8/S53 domain-containing protein</fullName>
    </recommendedName>
</protein>
<evidence type="ECO:0000256" key="3">
    <source>
        <dbReference type="ARBA" id="ARBA00022801"/>
    </source>
</evidence>
<feature type="active site" description="Charge relay system" evidence="5">
    <location>
        <position position="328"/>
    </location>
</feature>
<feature type="active site" description="Charge relay system" evidence="5">
    <location>
        <position position="396"/>
    </location>
</feature>
<evidence type="ECO:0000256" key="4">
    <source>
        <dbReference type="ARBA" id="ARBA00022825"/>
    </source>
</evidence>
<sequence>MSFDVSSKLISVFSALFLLVGCGGGGGGDSLDSQEPGLGGTISIESGTRVDSDTADDSRVNEAVSNDSFSTAQLVPSTGILGGYLSATSGIYPDSGEFIFEYFADEQDTFRADLAAGSTITVQVFRDSDFLAPSISLSVDQSGASDSDFGAGDTALMVTAPVEGPAEISLRTAGGGPFRYVLSVSTTGVTNFSSSYYSQPEFVPDEAIVVVSRQEQGRLDPQGLAGALSASSAKSLGQGAWLVRREPVGVVASQSSSASGALRDQTLRWITSLKSQPGVQVAEPNYIYRALADRDLSSLQWNLPLISTPLAWQAAPTLGNSVGVAVMDTGLFTSTPQTYGDWHLDLDTNVIPFNSGRILDYVSAEVDIDPQFNDPLGYDNNPADPGDGKPQSSNFHGTHVAGIVAALQDSAGVDGVAPAATLWPVRVLGRDGAGTLDDLVAAVNWAADNPDIDVINLSLGGVGPSTVLEAAINRADENGKLVVAAAGNQGTDELTYPAAFERVIGVGAVDAGKVRASYSNFGGSVDLVAPGGDATRDANLDGNADLVISTWGVDDGGDFIRSYAGLQGTSMAAPHVAGVYALMKGANPEGVTPGQFRAWMVSGVLTENVGNSTEYGAGLINALKSVDAALDGSVSTIVLSSPSAIEFDRARFNSELDFTVYPEGESVLVDNVAFDSNLISLDPALSAGSSLPSSVAVSVLEENVVDGQSYATTIQIDYSAGGETGTLKVPVSIDLRELADERDAGRHYVLLVSPDESRETIEQRVVTARDGSYSFSFDDIEPGEYFLVAGTDMDNNGFICESGEACAEYPVNGLPEKIVIGEERVTGVTLSTSFRRPTIASMGLPRIGFEGYRLKKPGSTAAEPVRNLEVNR</sequence>
<organism evidence="8 9">
    <name type="scientific">Marinobacter flavimaris</name>
    <dbReference type="NCBI Taxonomy" id="262076"/>
    <lineage>
        <taxon>Bacteria</taxon>
        <taxon>Pseudomonadati</taxon>
        <taxon>Pseudomonadota</taxon>
        <taxon>Gammaproteobacteria</taxon>
        <taxon>Pseudomonadales</taxon>
        <taxon>Marinobacteraceae</taxon>
        <taxon>Marinobacter</taxon>
    </lineage>
</organism>
<dbReference type="Proteomes" id="UP000256431">
    <property type="component" value="Unassembled WGS sequence"/>
</dbReference>
<dbReference type="InterPro" id="IPR036852">
    <property type="entry name" value="Peptidase_S8/S53_dom_sf"/>
</dbReference>
<dbReference type="PROSITE" id="PS51892">
    <property type="entry name" value="SUBTILASE"/>
    <property type="match status" value="1"/>
</dbReference>